<name>S3J2U4_9ENTR</name>
<sequence>MCVIANKGDIKTIQSANNRGCIFFAYQKKNNGILFAKKPAIRRTIISGNYSPCSTH</sequence>
<organism evidence="1 2">
    <name type="scientific">Cedecea davisae DSM 4568</name>
    <dbReference type="NCBI Taxonomy" id="566551"/>
    <lineage>
        <taxon>Bacteria</taxon>
        <taxon>Pseudomonadati</taxon>
        <taxon>Pseudomonadota</taxon>
        <taxon>Gammaproteobacteria</taxon>
        <taxon>Enterobacterales</taxon>
        <taxon>Enterobacteriaceae</taxon>
        <taxon>Cedecea</taxon>
    </lineage>
</organism>
<dbReference type="AlphaFoldDB" id="S3J2U4"/>
<dbReference type="Proteomes" id="UP000014585">
    <property type="component" value="Unassembled WGS sequence"/>
</dbReference>
<dbReference type="HOGENOM" id="CLU_3005727_0_0_6"/>
<reference evidence="1 2" key="1">
    <citation type="submission" date="2013-04" db="EMBL/GenBank/DDBJ databases">
        <authorList>
            <person name="Weinstock G."/>
            <person name="Sodergren E."/>
            <person name="Lobos E.A."/>
            <person name="Fulton L."/>
            <person name="Fulton R."/>
            <person name="Courtney L."/>
            <person name="Fronick C."/>
            <person name="O'Laughlin M."/>
            <person name="Godfrey J."/>
            <person name="Wilson R.M."/>
            <person name="Miner T."/>
            <person name="Farmer C."/>
            <person name="Delehaunty K."/>
            <person name="Cordes M."/>
            <person name="Minx P."/>
            <person name="Tomlinson C."/>
            <person name="Chen J."/>
            <person name="Wollam A."/>
            <person name="Pepin K.H."/>
            <person name="Palsikar V.B."/>
            <person name="Zhang X."/>
            <person name="Suruliraj S."/>
            <person name="Perna N.T."/>
            <person name="Plunkett G."/>
            <person name="Warren W."/>
            <person name="Mitreva M."/>
            <person name="Mardis E.R."/>
            <person name="Wilson R.K."/>
        </authorList>
    </citation>
    <scope>NUCLEOTIDE SEQUENCE [LARGE SCALE GENOMIC DNA]</scope>
    <source>
        <strain evidence="1 2">DSM 4568</strain>
    </source>
</reference>
<dbReference type="EMBL" id="ATDT01000004">
    <property type="protein sequence ID" value="EPF20193.1"/>
    <property type="molecule type" value="Genomic_DNA"/>
</dbReference>
<protein>
    <submittedName>
        <fullName evidence="1">Uncharacterized protein</fullName>
    </submittedName>
</protein>
<accession>S3J2U4</accession>
<evidence type="ECO:0000313" key="2">
    <source>
        <dbReference type="Proteomes" id="UP000014585"/>
    </source>
</evidence>
<gene>
    <name evidence="1" type="ORF">HMPREF0201_00793</name>
</gene>
<comment type="caution">
    <text evidence="1">The sequence shown here is derived from an EMBL/GenBank/DDBJ whole genome shotgun (WGS) entry which is preliminary data.</text>
</comment>
<proteinExistence type="predicted"/>
<evidence type="ECO:0000313" key="1">
    <source>
        <dbReference type="EMBL" id="EPF20193.1"/>
    </source>
</evidence>